<dbReference type="KEGG" id="cfi:Celf_0371"/>
<evidence type="ECO:0000313" key="3">
    <source>
        <dbReference type="EMBL" id="AEE44516.1"/>
    </source>
</evidence>
<gene>
    <name evidence="3" type="ordered locus">Celf_0371</name>
</gene>
<dbReference type="eggNOG" id="COG1678">
    <property type="taxonomic scope" value="Bacteria"/>
</dbReference>
<dbReference type="Pfam" id="PF02622">
    <property type="entry name" value="DUF179"/>
    <property type="match status" value="1"/>
</dbReference>
<dbReference type="HOGENOM" id="CLU_057596_2_0_11"/>
<accession>F4H707</accession>
<reference evidence="3 4" key="1">
    <citation type="submission" date="2011-04" db="EMBL/GenBank/DDBJ databases">
        <title>Complete sequence of Cellulomonas fimi ATCC 484.</title>
        <authorList>
            <consortium name="US DOE Joint Genome Institute"/>
            <person name="Lucas S."/>
            <person name="Han J."/>
            <person name="Lapidus A."/>
            <person name="Cheng J.-F."/>
            <person name="Goodwin L."/>
            <person name="Pitluck S."/>
            <person name="Peters L."/>
            <person name="Chertkov O."/>
            <person name="Detter J.C."/>
            <person name="Han C."/>
            <person name="Tapia R."/>
            <person name="Land M."/>
            <person name="Hauser L."/>
            <person name="Kyrpides N."/>
            <person name="Ivanova N."/>
            <person name="Ovchinnikova G."/>
            <person name="Pagani I."/>
            <person name="Mead D."/>
            <person name="Brumm P."/>
            <person name="Woyke T."/>
        </authorList>
    </citation>
    <scope>NUCLEOTIDE SEQUENCE [LARGE SCALE GENOMIC DNA]</scope>
    <source>
        <strain evidence="4">ATCC 484 / DSM 20113 / JCM 1341 / NBRC 15513 / NCIMB 8980 / NCTC 7547</strain>
    </source>
</reference>
<proteinExistence type="inferred from homology"/>
<keyword evidence="4" id="KW-1185">Reference proteome</keyword>
<dbReference type="PANTHER" id="PTHR30327:SF1">
    <property type="entry name" value="UPF0301 PROTEIN YQGE"/>
    <property type="match status" value="1"/>
</dbReference>
<dbReference type="AlphaFoldDB" id="F4H707"/>
<dbReference type="InterPro" id="IPR003774">
    <property type="entry name" value="AlgH-like"/>
</dbReference>
<dbReference type="NCBIfam" id="NF001270">
    <property type="entry name" value="PRK00228.2-2"/>
    <property type="match status" value="1"/>
</dbReference>
<dbReference type="EMBL" id="CP002666">
    <property type="protein sequence ID" value="AEE44516.1"/>
    <property type="molecule type" value="Genomic_DNA"/>
</dbReference>
<dbReference type="STRING" id="590998.Celf_0371"/>
<dbReference type="Proteomes" id="UP000008460">
    <property type="component" value="Chromosome"/>
</dbReference>
<evidence type="ECO:0000313" key="4">
    <source>
        <dbReference type="Proteomes" id="UP000008460"/>
    </source>
</evidence>
<comment type="similarity">
    <text evidence="1 2">Belongs to the UPF0301 (AlgH) family.</text>
</comment>
<dbReference type="GO" id="GO:0005829">
    <property type="term" value="C:cytosol"/>
    <property type="evidence" value="ECO:0007669"/>
    <property type="project" value="TreeGrafter"/>
</dbReference>
<dbReference type="HAMAP" id="MF_00758">
    <property type="entry name" value="UPF0301"/>
    <property type="match status" value="1"/>
</dbReference>
<dbReference type="PANTHER" id="PTHR30327">
    <property type="entry name" value="UNCHARACTERIZED PROTEIN YQGE"/>
    <property type="match status" value="1"/>
</dbReference>
<sequence>MGGAVGAVRADDGTVTDSSLSGRLLVAKNRLLDPNFHRTVVLLLDHGHEGAFGVVLNRPVDVDVDVVLPAWQEAVCVPSTLFQGGPVGLDGAIGVVTAPPGARLPGTVDRLVGPFGLVDLDSDPAELDGLVTGVRVFAGHAGWGPGQLEAEVEEGSWYVLDAESTDAVTPEPELLWRRVLRRQGGDLAIVSTFAEDASLN</sequence>
<protein>
    <recommendedName>
        <fullName evidence="2">UPF0301 protein Celf_0371</fullName>
    </recommendedName>
</protein>
<name>F4H707_CELFA</name>
<dbReference type="SUPFAM" id="SSF143456">
    <property type="entry name" value="VC0467-like"/>
    <property type="match status" value="1"/>
</dbReference>
<organism evidence="3 4">
    <name type="scientific">Cellulomonas fimi (strain ATCC 484 / DSM 20113 / JCM 1341 / CCUG 24087 / LMG 16345 / NBRC 15513 / NCIMB 8980 / NCTC 7547 / NRS-133)</name>
    <dbReference type="NCBI Taxonomy" id="590998"/>
    <lineage>
        <taxon>Bacteria</taxon>
        <taxon>Bacillati</taxon>
        <taxon>Actinomycetota</taxon>
        <taxon>Actinomycetes</taxon>
        <taxon>Micrococcales</taxon>
        <taxon>Cellulomonadaceae</taxon>
        <taxon>Cellulomonas</taxon>
    </lineage>
</organism>
<evidence type="ECO:0000256" key="1">
    <source>
        <dbReference type="ARBA" id="ARBA00009600"/>
    </source>
</evidence>
<evidence type="ECO:0000256" key="2">
    <source>
        <dbReference type="HAMAP-Rule" id="MF_00758"/>
    </source>
</evidence>
<dbReference type="Gene3D" id="3.40.1740.10">
    <property type="entry name" value="VC0467-like"/>
    <property type="match status" value="1"/>
</dbReference>